<evidence type="ECO:0000313" key="2">
    <source>
        <dbReference type="Proteomes" id="UP000180166"/>
    </source>
</evidence>
<protein>
    <submittedName>
        <fullName evidence="1">Uncharacterized protein</fullName>
    </submittedName>
</protein>
<sequence>MKGTRRIREPWTRRLPFPHPTIGLTIADFDPHVSK</sequence>
<gene>
    <name evidence="1" type="ORF">NS506_00549</name>
</gene>
<name>A0ABC8AK87_9NOCA</name>
<organism evidence="1 2">
    <name type="scientific">Nocardia seriolae</name>
    <dbReference type="NCBI Taxonomy" id="37332"/>
    <lineage>
        <taxon>Bacteria</taxon>
        <taxon>Bacillati</taxon>
        <taxon>Actinomycetota</taxon>
        <taxon>Actinomycetes</taxon>
        <taxon>Mycobacteriales</taxon>
        <taxon>Nocardiaceae</taxon>
        <taxon>Nocardia</taxon>
    </lineage>
</organism>
<dbReference type="Proteomes" id="UP000180166">
    <property type="component" value="Chromosome"/>
</dbReference>
<evidence type="ECO:0000313" key="1">
    <source>
        <dbReference type="EMBL" id="APA94631.1"/>
    </source>
</evidence>
<accession>A0ABC8AK87</accession>
<dbReference type="KEGG" id="nsr:NS506_00549"/>
<reference evidence="1 2" key="1">
    <citation type="submission" date="2016-10" db="EMBL/GenBank/DDBJ databases">
        <title>Genome sequence of Nocardia seriolae strain EM150506, isolated from Anguila japonica.</title>
        <authorList>
            <person name="Han H.-J."/>
        </authorList>
    </citation>
    <scope>NUCLEOTIDE SEQUENCE [LARGE SCALE GENOMIC DNA]</scope>
    <source>
        <strain evidence="1 2">EM150506</strain>
    </source>
</reference>
<dbReference type="EMBL" id="CP017839">
    <property type="protein sequence ID" value="APA94631.1"/>
    <property type="molecule type" value="Genomic_DNA"/>
</dbReference>
<proteinExistence type="predicted"/>
<dbReference type="AlphaFoldDB" id="A0ABC8AK87"/>